<protein>
    <submittedName>
        <fullName evidence="2">Uncharacterized protein</fullName>
    </submittedName>
</protein>
<accession>A0ABD0LMY3</accession>
<organism evidence="2 3">
    <name type="scientific">Batillaria attramentaria</name>
    <dbReference type="NCBI Taxonomy" id="370345"/>
    <lineage>
        <taxon>Eukaryota</taxon>
        <taxon>Metazoa</taxon>
        <taxon>Spiralia</taxon>
        <taxon>Lophotrochozoa</taxon>
        <taxon>Mollusca</taxon>
        <taxon>Gastropoda</taxon>
        <taxon>Caenogastropoda</taxon>
        <taxon>Sorbeoconcha</taxon>
        <taxon>Cerithioidea</taxon>
        <taxon>Batillariidae</taxon>
        <taxon>Batillaria</taxon>
    </lineage>
</organism>
<name>A0ABD0LMY3_9CAEN</name>
<evidence type="ECO:0000313" key="2">
    <source>
        <dbReference type="EMBL" id="KAK7500563.1"/>
    </source>
</evidence>
<gene>
    <name evidence="2" type="ORF">BaRGS_00008138</name>
</gene>
<feature type="compositionally biased region" description="Basic and acidic residues" evidence="1">
    <location>
        <begin position="54"/>
        <end position="64"/>
    </location>
</feature>
<evidence type="ECO:0000313" key="3">
    <source>
        <dbReference type="Proteomes" id="UP001519460"/>
    </source>
</evidence>
<reference evidence="2 3" key="1">
    <citation type="journal article" date="2023" name="Sci. Data">
        <title>Genome assembly of the Korean intertidal mud-creeper Batillaria attramentaria.</title>
        <authorList>
            <person name="Patra A.K."/>
            <person name="Ho P.T."/>
            <person name="Jun S."/>
            <person name="Lee S.J."/>
            <person name="Kim Y."/>
            <person name="Won Y.J."/>
        </authorList>
    </citation>
    <scope>NUCLEOTIDE SEQUENCE [LARGE SCALE GENOMIC DNA]</scope>
    <source>
        <strain evidence="2">Wonlab-2016</strain>
    </source>
</reference>
<sequence>MKTKLLVHVARAASNTTDSTEHNEFIQPVYRKRVGLQKIEDVQRSRTSLPRSSGVHERCGDQGETRYNVSGDSRLQGHDSPS</sequence>
<feature type="region of interest" description="Disordered" evidence="1">
    <location>
        <begin position="41"/>
        <end position="82"/>
    </location>
</feature>
<evidence type="ECO:0000256" key="1">
    <source>
        <dbReference type="SAM" id="MobiDB-lite"/>
    </source>
</evidence>
<dbReference type="Proteomes" id="UP001519460">
    <property type="component" value="Unassembled WGS sequence"/>
</dbReference>
<dbReference type="EMBL" id="JACVVK020000036">
    <property type="protein sequence ID" value="KAK7500563.1"/>
    <property type="molecule type" value="Genomic_DNA"/>
</dbReference>
<comment type="caution">
    <text evidence="2">The sequence shown here is derived from an EMBL/GenBank/DDBJ whole genome shotgun (WGS) entry which is preliminary data.</text>
</comment>
<proteinExistence type="predicted"/>
<keyword evidence="3" id="KW-1185">Reference proteome</keyword>
<dbReference type="AlphaFoldDB" id="A0ABD0LMY3"/>